<dbReference type="OrthoDB" id="4063069at2759"/>
<name>A0A9P8TI97_9ASCO</name>
<organism evidence="1 2">
    <name type="scientific">Wickerhamomyces mucosus</name>
    <dbReference type="NCBI Taxonomy" id="1378264"/>
    <lineage>
        <taxon>Eukaryota</taxon>
        <taxon>Fungi</taxon>
        <taxon>Dikarya</taxon>
        <taxon>Ascomycota</taxon>
        <taxon>Saccharomycotina</taxon>
        <taxon>Saccharomycetes</taxon>
        <taxon>Phaffomycetales</taxon>
        <taxon>Wickerhamomycetaceae</taxon>
        <taxon>Wickerhamomyces</taxon>
    </lineage>
</organism>
<evidence type="ECO:0008006" key="3">
    <source>
        <dbReference type="Google" id="ProtNLM"/>
    </source>
</evidence>
<evidence type="ECO:0000313" key="1">
    <source>
        <dbReference type="EMBL" id="KAH3680568.1"/>
    </source>
</evidence>
<accession>A0A9P8TI97</accession>
<dbReference type="AlphaFoldDB" id="A0A9P8TI97"/>
<dbReference type="EMBL" id="JAEUBF010000094">
    <property type="protein sequence ID" value="KAH3680568.1"/>
    <property type="molecule type" value="Genomic_DNA"/>
</dbReference>
<sequence length="1172" mass="134014">MSFIVTTVNEPNDIVKIICTTLINNITEYVVIARKNQIDINLIHNESGSLEFERSLSILDDIIDIQPFQPLELPGNWLLIVTKSNKILLLAFRDSSIAKEVIVQQFDIKELFGHLSIVPGSLVIDSWKFFSVYTREGSVIIFPLHRSKDLTNFAKSLDPRVKTKQKLFKNPDFYTVMRPKMSNRSPIPIESIMNHFREGDEITLSVIYKDESFSYHHSYYTLQRKQYLQSESDLHLNEEISNISIPFNDNFGSVLFGKTGIYIRLFGSVLHEVRLSDQLLRIGSSTIDVVKQGLRLQYVKKKLISNESWDVTSALLLKKLDIKSNTMKILFTTSTNDLFLTIIKFKTHLNDFGVPDFVTLTKWDIQKFHQKLVSASSLVQINRNTILANSQSQGLIEFKIDESTLTFEKVDWLIKSIPPILDFNMTPTFAPKLQIVGGNSLSSGLIRTQFKGYQHSLHRLQVLQGVGSHILNLWKSDNDIIVVNTFNGVKSFKNGQQSNAFEYLNASASLVIDTKVVNGEVLVLTEAGIYKGGNQFKLDHTILTGMITENGDFIYASNNSVNVNSKEIIKDIKEVSSISFCQNLDSKRQILVGDWNGGVSLFKDEELIQLRAPNDVPIKSVLIKKLQGHRGKLFYIIGDAHGNLFLYDDSSSYLNTFKVSNAPVTIINNYDDSVFVQDSESFLRLTFGIDGNVTMGYIELTVPDSIYVDHSQREIFTLKDEKLYSLKVLDEVVELKNERNMNRLIKKSINFKNFLNLTLFITQTEIYESITENKVYKSTLEVINNNTFQTVSIFEFESGIEVTDCVNTNYSKDIIEDYEEPTISIPYQNVLSQCFVISCKYQIQDQRGPSLMLFSIDENGKLKHECSTVDYQSSFESLSNHCDRIILGAGDVLAAYKVEYEISNSKFSLIRISEYYQTRYYISKVKSIGVDIIIGDIIYGLSKLKLKVKKEINPDDRLIFQFQKIDDFDKRKYSILNNFEIVGKNMIINFDSLNNIDINFLNDDNHLITISQFNIGDQINVVKKIESNEKKLVKDELIKLFIDDEYEEDVNDDIDHDQNELLQQDDKLDDILPIALLGSIHGGIYLLSLITSKELGKVYDDVQRLNIADEFKSLSVDTPHIRDFEKFKSLVRNGQFQNNITSSLINYIDGEFIKKFLTSTELKDLNEKTTIL</sequence>
<dbReference type="Gene3D" id="2.130.10.10">
    <property type="entry name" value="YVTN repeat-like/Quinoprotein amine dehydrogenase"/>
    <property type="match status" value="2"/>
</dbReference>
<dbReference type="InterPro" id="IPR015943">
    <property type="entry name" value="WD40/YVTN_repeat-like_dom_sf"/>
</dbReference>
<proteinExistence type="predicted"/>
<evidence type="ECO:0000313" key="2">
    <source>
        <dbReference type="Proteomes" id="UP000769528"/>
    </source>
</evidence>
<comment type="caution">
    <text evidence="1">The sequence shown here is derived from an EMBL/GenBank/DDBJ whole genome shotgun (WGS) entry which is preliminary data.</text>
</comment>
<keyword evidence="2" id="KW-1185">Reference proteome</keyword>
<gene>
    <name evidence="1" type="ORF">WICMUC_000242</name>
</gene>
<reference evidence="1" key="1">
    <citation type="journal article" date="2021" name="Open Biol.">
        <title>Shared evolutionary footprints suggest mitochondrial oxidative damage underlies multiple complex I losses in fungi.</title>
        <authorList>
            <person name="Schikora-Tamarit M.A."/>
            <person name="Marcet-Houben M."/>
            <person name="Nosek J."/>
            <person name="Gabaldon T."/>
        </authorList>
    </citation>
    <scope>NUCLEOTIDE SEQUENCE</scope>
    <source>
        <strain evidence="1">CBS6341</strain>
    </source>
</reference>
<dbReference type="SUPFAM" id="SSF101908">
    <property type="entry name" value="Putative isomerase YbhE"/>
    <property type="match status" value="1"/>
</dbReference>
<protein>
    <recommendedName>
        <fullName evidence="3">Cleavage/polyadenylation specificity factor A subunit C-terminal domain-containing protein</fullName>
    </recommendedName>
</protein>
<reference evidence="1" key="2">
    <citation type="submission" date="2021-01" db="EMBL/GenBank/DDBJ databases">
        <authorList>
            <person name="Schikora-Tamarit M.A."/>
        </authorList>
    </citation>
    <scope>NUCLEOTIDE SEQUENCE</scope>
    <source>
        <strain evidence="1">CBS6341</strain>
    </source>
</reference>
<dbReference type="Proteomes" id="UP000769528">
    <property type="component" value="Unassembled WGS sequence"/>
</dbReference>